<dbReference type="Proteomes" id="UP001213721">
    <property type="component" value="Chromosome"/>
</dbReference>
<dbReference type="EMBL" id="CP118988">
    <property type="protein sequence ID" value="WED78607.1"/>
    <property type="molecule type" value="Genomic_DNA"/>
</dbReference>
<feature type="region of interest" description="Disordered" evidence="1">
    <location>
        <begin position="347"/>
        <end position="367"/>
    </location>
</feature>
<gene>
    <name evidence="2" type="ORF">PYU98_10505</name>
</gene>
<evidence type="ECO:0008006" key="4">
    <source>
        <dbReference type="Google" id="ProtNLM"/>
    </source>
</evidence>
<evidence type="ECO:0000256" key="1">
    <source>
        <dbReference type="SAM" id="MobiDB-lite"/>
    </source>
</evidence>
<dbReference type="Gene3D" id="3.30.870.10">
    <property type="entry name" value="Endonuclease Chain A"/>
    <property type="match status" value="1"/>
</dbReference>
<protein>
    <recommendedName>
        <fullName evidence="4">PLD phosphodiesterase domain-containing protein</fullName>
    </recommendedName>
</protein>
<feature type="compositionally biased region" description="Polar residues" evidence="1">
    <location>
        <begin position="357"/>
        <end position="366"/>
    </location>
</feature>
<proteinExistence type="predicted"/>
<sequence length="658" mass="73350">MTISEAFRTAIGEREVMQAFFSTYSFEPDFFELEVLPLLLGSPSLSSNESIRYYQLQSLMRQHAGRLAVVYDLSVFDPLLAPRLEVDYLPMRVGGACQHAKLMVLVVRDRQSKQQSIVLGAGSFNLTKAGWWENLEVGHWVELREGFVPGNIHRPLLEALRFFQAQSPSPVLEAILGVAQTFEASADDPSCSFYFSGSGAGRTHFDAFIVGHTDAEAPLEVISPFFAAEGDNRTIVGFLRRYPSVTVLLPLDEHGQALVDRQSVYQALPGETISWGRWSESVRKSHLDQKGCYRRLHAKIYQSLGADPWSFVGSVNLSYKAFRQNVEAGFLLKGHAVKALLAPMQTPPDRFKVEPEANSQSDSGQQEMPPIQALFDWQNETLHVSSQQAGSLALLNSASEILLSVQLDGVDEQLVSAPQLKQHLQGSSLMHVRWQSDEKLATGTVLVSQRNLFCRPTHLPPLDLQALLRIFIGMHESRRLALFGDLAVRLLHASQDEGLQDEFLPVLTAEGSFESFFAEFSQVNGAFWVLAERLEKAEQAGDLQTLAYYLKGHQPDSLRKLLETIAGSGSISTAPSLIVRYLTLLSVADLLKLFAKHADETLLNDTEKALSSLEQNELLAQLNGTKSEQFLRWFKAKFFEPVAEMTSSNREGDRFETD</sequence>
<dbReference type="AlphaFoldDB" id="A0AAX3P0C1"/>
<accession>A0AAX3P0C1</accession>
<evidence type="ECO:0000313" key="3">
    <source>
        <dbReference type="Proteomes" id="UP001213721"/>
    </source>
</evidence>
<name>A0AAX3P0C1_9GAMM</name>
<organism evidence="2 3">
    <name type="scientific">Aeromonas allosaccharophila</name>
    <dbReference type="NCBI Taxonomy" id="656"/>
    <lineage>
        <taxon>Bacteria</taxon>
        <taxon>Pseudomonadati</taxon>
        <taxon>Pseudomonadota</taxon>
        <taxon>Gammaproteobacteria</taxon>
        <taxon>Aeromonadales</taxon>
        <taxon>Aeromonadaceae</taxon>
        <taxon>Aeromonas</taxon>
    </lineage>
</organism>
<dbReference type="RefSeq" id="WP_275058166.1">
    <property type="nucleotide sequence ID" value="NZ_CP118988.1"/>
</dbReference>
<evidence type="ECO:0000313" key="2">
    <source>
        <dbReference type="EMBL" id="WED78607.1"/>
    </source>
</evidence>
<reference evidence="2" key="1">
    <citation type="submission" date="2023-02" db="EMBL/GenBank/DDBJ databases">
        <title>The sequence of Aeromonas allosaccharophila K520.</title>
        <authorList>
            <person name="Luo X."/>
        </authorList>
    </citation>
    <scope>NUCLEOTIDE SEQUENCE</scope>
    <source>
        <strain evidence="2">K520</strain>
    </source>
</reference>